<feature type="transmembrane region" description="Helical" evidence="2">
    <location>
        <begin position="513"/>
        <end position="546"/>
    </location>
</feature>
<dbReference type="Proteomes" id="UP001183643">
    <property type="component" value="Unassembled WGS sequence"/>
</dbReference>
<feature type="transmembrane region" description="Helical" evidence="2">
    <location>
        <begin position="185"/>
        <end position="204"/>
    </location>
</feature>
<evidence type="ECO:0000313" key="4">
    <source>
        <dbReference type="Proteomes" id="UP001183643"/>
    </source>
</evidence>
<feature type="transmembrane region" description="Helical" evidence="2">
    <location>
        <begin position="156"/>
        <end position="173"/>
    </location>
</feature>
<proteinExistence type="predicted"/>
<feature type="transmembrane region" description="Helical" evidence="2">
    <location>
        <begin position="643"/>
        <end position="665"/>
    </location>
</feature>
<accession>A0AAE3YYN8</accession>
<feature type="transmembrane region" description="Helical" evidence="2">
    <location>
        <begin position="419"/>
        <end position="445"/>
    </location>
</feature>
<dbReference type="RefSeq" id="WP_310375890.1">
    <property type="nucleotide sequence ID" value="NZ_JAVDYB010000001.1"/>
</dbReference>
<gene>
    <name evidence="3" type="ORF">J2S41_007783</name>
</gene>
<name>A0AAE3YYN8_9ACTN</name>
<dbReference type="AlphaFoldDB" id="A0AAE3YYN8"/>
<feature type="transmembrane region" description="Helical" evidence="2">
    <location>
        <begin position="357"/>
        <end position="377"/>
    </location>
</feature>
<feature type="transmembrane region" description="Helical" evidence="2">
    <location>
        <begin position="384"/>
        <end position="404"/>
    </location>
</feature>
<feature type="transmembrane region" description="Helical" evidence="2">
    <location>
        <begin position="1136"/>
        <end position="1153"/>
    </location>
</feature>
<protein>
    <recommendedName>
        <fullName evidence="5">DUF2157 domain-containing protein</fullName>
    </recommendedName>
</protein>
<feature type="transmembrane region" description="Helical" evidence="2">
    <location>
        <begin position="855"/>
        <end position="873"/>
    </location>
</feature>
<feature type="transmembrane region" description="Helical" evidence="2">
    <location>
        <begin position="733"/>
        <end position="756"/>
    </location>
</feature>
<evidence type="ECO:0000256" key="2">
    <source>
        <dbReference type="SAM" id="Phobius"/>
    </source>
</evidence>
<keyword evidence="2" id="KW-1133">Transmembrane helix</keyword>
<keyword evidence="4" id="KW-1185">Reference proteome</keyword>
<feature type="transmembrane region" description="Helical" evidence="2">
    <location>
        <begin position="1062"/>
        <end position="1081"/>
    </location>
</feature>
<feature type="transmembrane region" description="Helical" evidence="2">
    <location>
        <begin position="331"/>
        <end position="351"/>
    </location>
</feature>
<feature type="transmembrane region" description="Helical" evidence="2">
    <location>
        <begin position="1007"/>
        <end position="1023"/>
    </location>
</feature>
<evidence type="ECO:0000313" key="3">
    <source>
        <dbReference type="EMBL" id="MDR7281005.1"/>
    </source>
</evidence>
<feature type="transmembrane region" description="Helical" evidence="2">
    <location>
        <begin position="260"/>
        <end position="283"/>
    </location>
</feature>
<feature type="transmembrane region" description="Helical" evidence="2">
    <location>
        <begin position="303"/>
        <end position="324"/>
    </location>
</feature>
<feature type="transmembrane region" description="Helical" evidence="2">
    <location>
        <begin position="558"/>
        <end position="576"/>
    </location>
</feature>
<feature type="transmembrane region" description="Helical" evidence="2">
    <location>
        <begin position="702"/>
        <end position="721"/>
    </location>
</feature>
<feature type="transmembrane region" description="Helical" evidence="2">
    <location>
        <begin position="126"/>
        <end position="150"/>
    </location>
</feature>
<comment type="caution">
    <text evidence="3">The sequence shown here is derived from an EMBL/GenBank/DDBJ whole genome shotgun (WGS) entry which is preliminary data.</text>
</comment>
<dbReference type="NCBIfam" id="NF047321">
    <property type="entry name" value="SCO7613_CTERM"/>
    <property type="match status" value="1"/>
</dbReference>
<dbReference type="EMBL" id="JAVDYB010000001">
    <property type="protein sequence ID" value="MDR7281005.1"/>
    <property type="molecule type" value="Genomic_DNA"/>
</dbReference>
<feature type="transmembrane region" description="Helical" evidence="2">
    <location>
        <begin position="904"/>
        <end position="925"/>
    </location>
</feature>
<feature type="region of interest" description="Disordered" evidence="1">
    <location>
        <begin position="97"/>
        <end position="119"/>
    </location>
</feature>
<feature type="transmembrane region" description="Helical" evidence="2">
    <location>
        <begin position="805"/>
        <end position="825"/>
    </location>
</feature>
<feature type="transmembrane region" description="Helical" evidence="2">
    <location>
        <begin position="1087"/>
        <end position="1104"/>
    </location>
</feature>
<feature type="transmembrane region" description="Helical" evidence="2">
    <location>
        <begin position="216"/>
        <end position="239"/>
    </location>
</feature>
<feature type="transmembrane region" description="Helical" evidence="2">
    <location>
        <begin position="879"/>
        <end position="897"/>
    </location>
</feature>
<evidence type="ECO:0000256" key="1">
    <source>
        <dbReference type="SAM" id="MobiDB-lite"/>
    </source>
</evidence>
<feature type="transmembrane region" description="Helical" evidence="2">
    <location>
        <begin position="457"/>
        <end position="477"/>
    </location>
</feature>
<keyword evidence="2" id="KW-0472">Membrane</keyword>
<keyword evidence="2" id="KW-0812">Transmembrane</keyword>
<feature type="transmembrane region" description="Helical" evidence="2">
    <location>
        <begin position="672"/>
        <end position="690"/>
    </location>
</feature>
<dbReference type="InterPro" id="IPR058062">
    <property type="entry name" value="SCO7613_C"/>
</dbReference>
<organism evidence="3 4">
    <name type="scientific">Catenuloplanes atrovinosus</name>
    <dbReference type="NCBI Taxonomy" id="137266"/>
    <lineage>
        <taxon>Bacteria</taxon>
        <taxon>Bacillati</taxon>
        <taxon>Actinomycetota</taxon>
        <taxon>Actinomycetes</taxon>
        <taxon>Micromonosporales</taxon>
        <taxon>Micromonosporaceae</taxon>
        <taxon>Catenuloplanes</taxon>
    </lineage>
</organism>
<feature type="transmembrane region" description="Helical" evidence="2">
    <location>
        <begin position="831"/>
        <end position="850"/>
    </location>
</feature>
<reference evidence="3" key="1">
    <citation type="submission" date="2023-07" db="EMBL/GenBank/DDBJ databases">
        <title>Sequencing the genomes of 1000 actinobacteria strains.</title>
        <authorList>
            <person name="Klenk H.-P."/>
        </authorList>
    </citation>
    <scope>NUCLEOTIDE SEQUENCE</scope>
    <source>
        <strain evidence="3">DSM 44707</strain>
    </source>
</reference>
<feature type="transmembrane region" description="Helical" evidence="2">
    <location>
        <begin position="611"/>
        <end position="631"/>
    </location>
</feature>
<sequence length="1171" mass="119739">MQSEVDLLAPEYPCPWCGTTATLAGGCPGCGRAPNPVAAEVIGLDGRIAALAPLVETARAELESARRVYDERSRSLRGLQDRRNGLLARIHAERVTVPAGPETPAAPTPPERPSRPETSTRTVQNVLFILGGLLLGTAAIVFTTIAWATFGLAGRAAILATVTALTLAAPLVALRRKLTATAETFAALGLLLILLDGYAAWYVNLLGVAALDPERYAGVVALVAALVAAGYGWATGLTGPRLAAMLLAQPVLPLVLPRTGAYGTALVLAGVAAIDLAAARFPVPVRPAARTDDPAVRGGLRTLAWVLFGGWLVAASAAALFALVPEDGVPAIVAPTALLAVGLLLVVASLVAGVARLQAVASGVLVVLVAIAATRPAVEYGDRFWLVTGTAVLTVLGLAVWLVLPRLPEPIRPGPRTGALIVLCGTYLALATVTAVAVLVTIAQAGETGRIDAMMDWQVPLALVTLPLVIAPLLGWYTPRVFVPANAEAPPAPATGKPWRWGGGWRGWHDPVIVAAAMGVVSLPVGFTMPMAAAAALDLAAGAVLLLTAARERFARSVVVRSVAGASLVLVALAMSAGRPRIFAVLLPAAVLLGVAVALTAYRRNPRLGRLTLGVALTAVPFAAVAVLAGTSNRVGDPLWGDAAASAASRLAFAAGAVVLVATAAVRRWWPAYLGAATVASGLVVIYVGLPPDAGRDPRELYAAGALLLTAVAAYAFTAEWGRALLALTGLPLAGAVLLHAGDAILTVVVAPYTWLGRGWSERPTGTGLSPDALTLPTWSQAVAVALLVPVVFLAVLTAGRTRRWALLGAAATAALTLLTGLAAAGAPWPAIPAVALTAGLAALLAAAWVPRSAALLVPVGIVLKGAGLAGASPRPATTLAALGLSLIVGVVIGVTGRGLRSRLSGWLGAVLAAVALAGTTGAAADLPLRVTALAVLGVAVAALALGALLRRPRPAEATAVEVAAHATAVVAFLLVLGVDLRYAAVVALLWSIALGVRAIPGPWRWALGLIAAGWLLTAWWLLLGSTGIGVWEAYTLPTALVAAVVGLLAARARPALSSWRAYTVCLVAALLPSLAAVLLGDASWQRRLLLGLGAIALVLGGSIRRRQSPVILGGGTLLVLSVTEVARVWDLLPRWLPFAIGGLVLLTLAITYERRLRDLTRLRAAVDRMT</sequence>
<feature type="transmembrane region" description="Helical" evidence="2">
    <location>
        <begin position="931"/>
        <end position="950"/>
    </location>
</feature>
<evidence type="ECO:0008006" key="5">
    <source>
        <dbReference type="Google" id="ProtNLM"/>
    </source>
</evidence>
<feature type="transmembrane region" description="Helical" evidence="2">
    <location>
        <begin position="582"/>
        <end position="602"/>
    </location>
</feature>
<feature type="transmembrane region" description="Helical" evidence="2">
    <location>
        <begin position="776"/>
        <end position="798"/>
    </location>
</feature>
<feature type="transmembrane region" description="Helical" evidence="2">
    <location>
        <begin position="959"/>
        <end position="977"/>
    </location>
</feature>
<feature type="transmembrane region" description="Helical" evidence="2">
    <location>
        <begin position="1111"/>
        <end position="1130"/>
    </location>
</feature>
<feature type="transmembrane region" description="Helical" evidence="2">
    <location>
        <begin position="983"/>
        <end position="1000"/>
    </location>
</feature>
<feature type="transmembrane region" description="Helical" evidence="2">
    <location>
        <begin position="1029"/>
        <end position="1050"/>
    </location>
</feature>